<dbReference type="Pfam" id="PF07291">
    <property type="entry name" value="MauE"/>
    <property type="match status" value="1"/>
</dbReference>
<dbReference type="EMBL" id="JACCHL010000001">
    <property type="protein sequence ID" value="NYH52917.1"/>
    <property type="molecule type" value="Genomic_DNA"/>
</dbReference>
<proteinExistence type="predicted"/>
<dbReference type="GO" id="GO:0030416">
    <property type="term" value="P:methylamine metabolic process"/>
    <property type="evidence" value="ECO:0007669"/>
    <property type="project" value="InterPro"/>
</dbReference>
<dbReference type="Proteomes" id="UP000584931">
    <property type="component" value="Unassembled WGS sequence"/>
</dbReference>
<dbReference type="AlphaFoldDB" id="A0A7Y9XDK2"/>
<evidence type="ECO:0000256" key="5">
    <source>
        <dbReference type="SAM" id="MobiDB-lite"/>
    </source>
</evidence>
<reference evidence="7 8" key="1">
    <citation type="submission" date="2020-07" db="EMBL/GenBank/DDBJ databases">
        <title>Sequencing the genomes of 1000 actinobacteria strains.</title>
        <authorList>
            <person name="Klenk H.-P."/>
        </authorList>
    </citation>
    <scope>NUCLEOTIDE SEQUENCE [LARGE SCALE GENOMIC DNA]</scope>
    <source>
        <strain evidence="7 8">DSM 45278</strain>
    </source>
</reference>
<evidence type="ECO:0000256" key="1">
    <source>
        <dbReference type="ARBA" id="ARBA00004141"/>
    </source>
</evidence>
<feature type="domain" description="Methylamine utilisation protein MauE" evidence="6">
    <location>
        <begin position="18"/>
        <end position="134"/>
    </location>
</feature>
<evidence type="ECO:0000256" key="3">
    <source>
        <dbReference type="ARBA" id="ARBA00022989"/>
    </source>
</evidence>
<organism evidence="7 8">
    <name type="scientific">Nocardiopsis sinuspersici</name>
    <dbReference type="NCBI Taxonomy" id="501010"/>
    <lineage>
        <taxon>Bacteria</taxon>
        <taxon>Bacillati</taxon>
        <taxon>Actinomycetota</taxon>
        <taxon>Actinomycetes</taxon>
        <taxon>Streptosporangiales</taxon>
        <taxon>Nocardiopsidaceae</taxon>
        <taxon>Nocardiopsis</taxon>
    </lineage>
</organism>
<sequence length="339" mass="36094">MPMLPEIVEAAREVQLPLLAVLLLLGAAAKTTRRAADTGLAVLVPERLRRTSTVGTGLLEAALAVGLLTVAGLPGEVVRTLTAVVFAVSVVVLMLVRRRDPEAGCGCFGGLSRIPVGWRALTRAGLLSAAALATLGLEPAGWQVVASAAPPHAGVLGAQLLLMALLSPELRDVAARSLRREPCELRDVSLRHTMRVLRRSEVWRTNMPAATGSEPDDVWRQGCWRLLRYDATRHGRRMDVVYAVRVDGRRDTAVRAVLIDRGSGAVVASFGSVARTALPSPPHRLPRPRQAARQEAGRYDAARAARTLRTARAHPAGSSPGVHGLDGRDPDGRESTPAG</sequence>
<evidence type="ECO:0000313" key="7">
    <source>
        <dbReference type="EMBL" id="NYH52917.1"/>
    </source>
</evidence>
<comment type="subcellular location">
    <subcellularLocation>
        <location evidence="1">Membrane</location>
        <topology evidence="1">Multi-pass membrane protein</topology>
    </subcellularLocation>
</comment>
<protein>
    <recommendedName>
        <fullName evidence="6">Methylamine utilisation protein MauE domain-containing protein</fullName>
    </recommendedName>
</protein>
<evidence type="ECO:0000256" key="2">
    <source>
        <dbReference type="ARBA" id="ARBA00022692"/>
    </source>
</evidence>
<feature type="compositionally biased region" description="Basic and acidic residues" evidence="5">
    <location>
        <begin position="325"/>
        <end position="339"/>
    </location>
</feature>
<accession>A0A7Y9XDK2</accession>
<name>A0A7Y9XDK2_9ACTN</name>
<keyword evidence="4" id="KW-0472">Membrane</keyword>
<dbReference type="InterPro" id="IPR009908">
    <property type="entry name" value="Methylamine_util_MauE"/>
</dbReference>
<evidence type="ECO:0000259" key="6">
    <source>
        <dbReference type="Pfam" id="PF07291"/>
    </source>
</evidence>
<keyword evidence="2" id="KW-0812">Transmembrane</keyword>
<comment type="caution">
    <text evidence="7">The sequence shown here is derived from an EMBL/GenBank/DDBJ whole genome shotgun (WGS) entry which is preliminary data.</text>
</comment>
<keyword evidence="3" id="KW-1133">Transmembrane helix</keyword>
<feature type="region of interest" description="Disordered" evidence="5">
    <location>
        <begin position="277"/>
        <end position="339"/>
    </location>
</feature>
<gene>
    <name evidence="7" type="ORF">HNR06_002506</name>
</gene>
<evidence type="ECO:0000313" key="8">
    <source>
        <dbReference type="Proteomes" id="UP000584931"/>
    </source>
</evidence>
<evidence type="ECO:0000256" key="4">
    <source>
        <dbReference type="ARBA" id="ARBA00023136"/>
    </source>
</evidence>
<dbReference type="GO" id="GO:0016020">
    <property type="term" value="C:membrane"/>
    <property type="evidence" value="ECO:0007669"/>
    <property type="project" value="UniProtKB-SubCell"/>
</dbReference>